<reference evidence="9 10" key="1">
    <citation type="journal article" date="2018" name="Elife">
        <title>Firefly genomes illuminate parallel origins of bioluminescence in beetles.</title>
        <authorList>
            <person name="Fallon T.R."/>
            <person name="Lower S.E."/>
            <person name="Chang C.H."/>
            <person name="Bessho-Uehara M."/>
            <person name="Martin G.J."/>
            <person name="Bewick A.J."/>
            <person name="Behringer M."/>
            <person name="Debat H.J."/>
            <person name="Wong I."/>
            <person name="Day J.C."/>
            <person name="Suvorov A."/>
            <person name="Silva C.J."/>
            <person name="Stanger-Hall K.F."/>
            <person name="Hall D.W."/>
            <person name="Schmitz R.J."/>
            <person name="Nelson D.R."/>
            <person name="Lewis S.M."/>
            <person name="Shigenobu S."/>
            <person name="Bybee S.M."/>
            <person name="Larracuente A.M."/>
            <person name="Oba Y."/>
            <person name="Weng J.K."/>
        </authorList>
    </citation>
    <scope>NUCLEOTIDE SEQUENCE [LARGE SCALE GENOMIC DNA]</scope>
    <source>
        <strain evidence="9">1611_PpyrPB1</strain>
        <tissue evidence="9">Whole body</tissue>
    </source>
</reference>
<keyword evidence="4" id="KW-0949">S-adenosyl-L-methionine</keyword>
<keyword evidence="7" id="KW-1133">Transmembrane helix</keyword>
<dbReference type="Proteomes" id="UP000327044">
    <property type="component" value="Unassembled WGS sequence"/>
</dbReference>
<dbReference type="InterPro" id="IPR007356">
    <property type="entry name" value="tRNA_m1G_MeTrfase_euk"/>
</dbReference>
<name>A0A5N4AB77_PHOPY</name>
<feature type="transmembrane region" description="Helical" evidence="7">
    <location>
        <begin position="93"/>
        <end position="111"/>
    </location>
</feature>
<evidence type="ECO:0000256" key="6">
    <source>
        <dbReference type="SAM" id="MobiDB-lite"/>
    </source>
</evidence>
<evidence type="ECO:0000313" key="9">
    <source>
        <dbReference type="EMBL" id="KAB0794586.1"/>
    </source>
</evidence>
<feature type="region of interest" description="Disordered" evidence="6">
    <location>
        <begin position="137"/>
        <end position="165"/>
    </location>
</feature>
<dbReference type="GO" id="GO:0002939">
    <property type="term" value="P:tRNA N1-guanine methylation"/>
    <property type="evidence" value="ECO:0007669"/>
    <property type="project" value="TreeGrafter"/>
</dbReference>
<accession>A0A5N4AB77</accession>
<feature type="domain" description="SAM-dependent MTase TRM10-type" evidence="8">
    <location>
        <begin position="231"/>
        <end position="423"/>
    </location>
</feature>
<evidence type="ECO:0000313" key="10">
    <source>
        <dbReference type="Proteomes" id="UP000327044"/>
    </source>
</evidence>
<evidence type="ECO:0000256" key="5">
    <source>
        <dbReference type="ARBA" id="ARBA00048434"/>
    </source>
</evidence>
<keyword evidence="3" id="KW-0808">Transferase</keyword>
<keyword evidence="7" id="KW-0472">Membrane</keyword>
<dbReference type="InterPro" id="IPR028564">
    <property type="entry name" value="MT_TRM10-typ"/>
</dbReference>
<evidence type="ECO:0000259" key="8">
    <source>
        <dbReference type="PROSITE" id="PS51675"/>
    </source>
</evidence>
<dbReference type="GO" id="GO:0006120">
    <property type="term" value="P:mitochondrial electron transport, NADH to ubiquinone"/>
    <property type="evidence" value="ECO:0007669"/>
    <property type="project" value="InterPro"/>
</dbReference>
<comment type="catalytic activity">
    <reaction evidence="5">
        <text>guanosine(9) in tRNA + S-adenosyl-L-methionine = N(1)-methylguanosine(9) in tRNA + S-adenosyl-L-homocysteine + H(+)</text>
        <dbReference type="Rhea" id="RHEA:43156"/>
        <dbReference type="Rhea" id="RHEA-COMP:10367"/>
        <dbReference type="Rhea" id="RHEA-COMP:10368"/>
        <dbReference type="ChEBI" id="CHEBI:15378"/>
        <dbReference type="ChEBI" id="CHEBI:57856"/>
        <dbReference type="ChEBI" id="CHEBI:59789"/>
        <dbReference type="ChEBI" id="CHEBI:73542"/>
        <dbReference type="ChEBI" id="CHEBI:74269"/>
        <dbReference type="EC" id="2.1.1.221"/>
    </reaction>
</comment>
<keyword evidence="10" id="KW-1185">Reference proteome</keyword>
<dbReference type="AlphaFoldDB" id="A0A5N4AB77"/>
<feature type="compositionally biased region" description="Polar residues" evidence="6">
    <location>
        <begin position="141"/>
        <end position="151"/>
    </location>
</feature>
<dbReference type="EMBL" id="VVIM01000008">
    <property type="protein sequence ID" value="KAB0794586.1"/>
    <property type="molecule type" value="Genomic_DNA"/>
</dbReference>
<evidence type="ECO:0000256" key="2">
    <source>
        <dbReference type="ARBA" id="ARBA00022603"/>
    </source>
</evidence>
<dbReference type="GO" id="GO:0005739">
    <property type="term" value="C:mitochondrion"/>
    <property type="evidence" value="ECO:0007669"/>
    <property type="project" value="GOC"/>
</dbReference>
<dbReference type="Gene3D" id="3.40.1280.30">
    <property type="match status" value="1"/>
</dbReference>
<dbReference type="InterPro" id="IPR038459">
    <property type="entry name" value="MT_TRM10-typ_sf"/>
</dbReference>
<dbReference type="Pfam" id="PF09782">
    <property type="entry name" value="NDUF_B6"/>
    <property type="match status" value="1"/>
</dbReference>
<organism evidence="9 10">
    <name type="scientific">Photinus pyralis</name>
    <name type="common">Common eastern firefly</name>
    <name type="synonym">Lampyris pyralis</name>
    <dbReference type="NCBI Taxonomy" id="7054"/>
    <lineage>
        <taxon>Eukaryota</taxon>
        <taxon>Metazoa</taxon>
        <taxon>Ecdysozoa</taxon>
        <taxon>Arthropoda</taxon>
        <taxon>Hexapoda</taxon>
        <taxon>Insecta</taxon>
        <taxon>Pterygota</taxon>
        <taxon>Neoptera</taxon>
        <taxon>Endopterygota</taxon>
        <taxon>Coleoptera</taxon>
        <taxon>Polyphaga</taxon>
        <taxon>Elateriformia</taxon>
        <taxon>Elateroidea</taxon>
        <taxon>Lampyridae</taxon>
        <taxon>Lampyrinae</taxon>
        <taxon>Photinus</taxon>
    </lineage>
</organism>
<keyword evidence="2" id="KW-0489">Methyltransferase</keyword>
<evidence type="ECO:0000256" key="4">
    <source>
        <dbReference type="ARBA" id="ARBA00022691"/>
    </source>
</evidence>
<dbReference type="EC" id="2.1.1.221" evidence="1"/>
<dbReference type="GO" id="GO:0052905">
    <property type="term" value="F:tRNA (guanosine(9)-N1)-methyltransferase activity"/>
    <property type="evidence" value="ECO:0007669"/>
    <property type="project" value="UniProtKB-EC"/>
</dbReference>
<comment type="caution">
    <text evidence="9">The sequence shown here is derived from an EMBL/GenBank/DDBJ whole genome shotgun (WGS) entry which is preliminary data.</text>
</comment>
<dbReference type="GO" id="GO:0000049">
    <property type="term" value="F:tRNA binding"/>
    <property type="evidence" value="ECO:0007669"/>
    <property type="project" value="TreeGrafter"/>
</dbReference>
<protein>
    <recommendedName>
        <fullName evidence="1">tRNA (guanine(9)-N(1))-methyltransferase</fullName>
        <ecNumber evidence="1">2.1.1.221</ecNumber>
    </recommendedName>
</protein>
<dbReference type="FunCoup" id="A0A5N4AB77">
    <property type="interactions" value="1786"/>
</dbReference>
<evidence type="ECO:0000256" key="3">
    <source>
        <dbReference type="ARBA" id="ARBA00022679"/>
    </source>
</evidence>
<sequence length="436" mass="50492">MYKRETGGARPMAIAGRFVRERERLIGMTEAERAWRKQWMQDQILSPNEPRHVPEMYKFRFNIFRRAYKAPLNYLENMLEPVIGKRAHTLRFFTGKIFLLYLAGIGVLYNLKYNQNDWTRLGGFRILENRPAVLPGDSSFPKLSTKSNPSEYGSREGKLEESPSNVNDENVAQEELFNGVPISKLTKTQMKKYKRMLQWQSVKKLKRAKEKLKTRSKKIEAKMLNIDIGPSRKQLKNAKMANSSCKIGVVIDLSFDELMINKDMGKVIKQILRVYTENRRASAPMQLHLTSFIGRCKEEMAKHNGHENWDMHFHESSYLDVFPKDKLVYLSSESDNVITELEQEKVYIIGGLVDHNSHKGVCHQKAVNEGIAHGQLPIGEYFHSVSRKVFTINQVFEILLRVSEGKTFKEAFEMILPKRINMQPTLDNSEDDSNNE</sequence>
<dbReference type="PROSITE" id="PS51675">
    <property type="entry name" value="SAM_MT_TRM10"/>
    <property type="match status" value="1"/>
</dbReference>
<dbReference type="InterPro" id="IPR019174">
    <property type="entry name" value="NADH_DH_b-subcmplx_su6"/>
</dbReference>
<dbReference type="CDD" id="cd18101">
    <property type="entry name" value="Trm10euk_A"/>
    <property type="match status" value="1"/>
</dbReference>
<keyword evidence="7" id="KW-0812">Transmembrane</keyword>
<proteinExistence type="predicted"/>
<dbReference type="FunFam" id="3.40.1280.30:FF:000001">
    <property type="entry name" value="tRNA methyltransferase 10 homolog A"/>
    <property type="match status" value="1"/>
</dbReference>
<dbReference type="PANTHER" id="PTHR13563:SF13">
    <property type="entry name" value="TRNA METHYLTRANSFERASE 10 HOMOLOG A"/>
    <property type="match status" value="1"/>
</dbReference>
<dbReference type="PANTHER" id="PTHR13563">
    <property type="entry name" value="TRNA (GUANINE-9-) METHYLTRANSFERASE"/>
    <property type="match status" value="1"/>
</dbReference>
<evidence type="ECO:0000256" key="1">
    <source>
        <dbReference type="ARBA" id="ARBA00012797"/>
    </source>
</evidence>
<evidence type="ECO:0000256" key="7">
    <source>
        <dbReference type="SAM" id="Phobius"/>
    </source>
</evidence>
<dbReference type="InParanoid" id="A0A5N4AB77"/>
<dbReference type="GO" id="GO:0005654">
    <property type="term" value="C:nucleoplasm"/>
    <property type="evidence" value="ECO:0007669"/>
    <property type="project" value="TreeGrafter"/>
</dbReference>
<gene>
    <name evidence="9" type="ORF">PPYR_11425</name>
</gene>